<name>A0AAW1DIH2_9HEMI</name>
<dbReference type="PANTHER" id="PTHR16024">
    <property type="entry name" value="XK-RELATED PROTEIN"/>
    <property type="match status" value="1"/>
</dbReference>
<evidence type="ECO:0000256" key="1">
    <source>
        <dbReference type="ARBA" id="ARBA00004651"/>
    </source>
</evidence>
<dbReference type="GO" id="GO:0070782">
    <property type="term" value="P:phosphatidylserine exposure on apoptotic cell surface"/>
    <property type="evidence" value="ECO:0007669"/>
    <property type="project" value="TreeGrafter"/>
</dbReference>
<evidence type="ECO:0000256" key="3">
    <source>
        <dbReference type="ARBA" id="ARBA00022475"/>
    </source>
</evidence>
<evidence type="ECO:0000256" key="2">
    <source>
        <dbReference type="ARBA" id="ARBA00008789"/>
    </source>
</evidence>
<dbReference type="Proteomes" id="UP001461498">
    <property type="component" value="Unassembled WGS sequence"/>
</dbReference>
<feature type="transmembrane region" description="Helical" evidence="7">
    <location>
        <begin position="293"/>
        <end position="312"/>
    </location>
</feature>
<gene>
    <name evidence="8" type="ORF">O3M35_005531</name>
</gene>
<accession>A0AAW1DIH2</accession>
<protein>
    <recommendedName>
        <fullName evidence="7">XK-related protein</fullName>
    </recommendedName>
</protein>
<dbReference type="InterPro" id="IPR050895">
    <property type="entry name" value="XK-related_scramblase"/>
</dbReference>
<feature type="transmembrane region" description="Helical" evidence="7">
    <location>
        <begin position="29"/>
        <end position="52"/>
    </location>
</feature>
<reference evidence="8 9" key="1">
    <citation type="submission" date="2022-12" db="EMBL/GenBank/DDBJ databases">
        <title>Chromosome-level genome assembly of true bugs.</title>
        <authorList>
            <person name="Ma L."/>
            <person name="Li H."/>
        </authorList>
    </citation>
    <scope>NUCLEOTIDE SEQUENCE [LARGE SCALE GENOMIC DNA]</scope>
    <source>
        <strain evidence="8">Lab_2022b</strain>
    </source>
</reference>
<dbReference type="InterPro" id="IPR018629">
    <property type="entry name" value="XK-rel"/>
</dbReference>
<feature type="transmembrane region" description="Helical" evidence="7">
    <location>
        <begin position="64"/>
        <end position="83"/>
    </location>
</feature>
<keyword evidence="4 7" id="KW-0812">Transmembrane</keyword>
<evidence type="ECO:0000256" key="6">
    <source>
        <dbReference type="ARBA" id="ARBA00023136"/>
    </source>
</evidence>
<organism evidence="8 9">
    <name type="scientific">Rhynocoris fuscipes</name>
    <dbReference type="NCBI Taxonomy" id="488301"/>
    <lineage>
        <taxon>Eukaryota</taxon>
        <taxon>Metazoa</taxon>
        <taxon>Ecdysozoa</taxon>
        <taxon>Arthropoda</taxon>
        <taxon>Hexapoda</taxon>
        <taxon>Insecta</taxon>
        <taxon>Pterygota</taxon>
        <taxon>Neoptera</taxon>
        <taxon>Paraneoptera</taxon>
        <taxon>Hemiptera</taxon>
        <taxon>Heteroptera</taxon>
        <taxon>Panheteroptera</taxon>
        <taxon>Cimicomorpha</taxon>
        <taxon>Reduviidae</taxon>
        <taxon>Harpactorinae</taxon>
        <taxon>Harpactorini</taxon>
        <taxon>Rhynocoris</taxon>
    </lineage>
</organism>
<evidence type="ECO:0000256" key="5">
    <source>
        <dbReference type="ARBA" id="ARBA00022989"/>
    </source>
</evidence>
<keyword evidence="3" id="KW-1003">Cell membrane</keyword>
<dbReference type="AlphaFoldDB" id="A0AAW1DIH2"/>
<keyword evidence="5 7" id="KW-1133">Transmembrane helix</keyword>
<comment type="similarity">
    <text evidence="2 7">Belongs to the XK family.</text>
</comment>
<evidence type="ECO:0000256" key="4">
    <source>
        <dbReference type="ARBA" id="ARBA00022692"/>
    </source>
</evidence>
<feature type="transmembrane region" description="Helical" evidence="7">
    <location>
        <begin position="375"/>
        <end position="398"/>
    </location>
</feature>
<feature type="transmembrane region" description="Helical" evidence="7">
    <location>
        <begin position="156"/>
        <end position="178"/>
    </location>
</feature>
<dbReference type="GO" id="GO:0005886">
    <property type="term" value="C:plasma membrane"/>
    <property type="evidence" value="ECO:0007669"/>
    <property type="project" value="UniProtKB-SubCell"/>
</dbReference>
<proteinExistence type="inferred from homology"/>
<comment type="subcellular location">
    <subcellularLocation>
        <location evidence="1">Cell membrane</location>
        <topology evidence="1">Multi-pass membrane protein</topology>
    </subcellularLocation>
    <subcellularLocation>
        <location evidence="7">Membrane</location>
        <topology evidence="7">Multi-pass membrane protein</topology>
    </subcellularLocation>
</comment>
<feature type="transmembrane region" description="Helical" evidence="7">
    <location>
        <begin position="346"/>
        <end position="369"/>
    </location>
</feature>
<evidence type="ECO:0000313" key="8">
    <source>
        <dbReference type="EMBL" id="KAK9510831.1"/>
    </source>
</evidence>
<comment type="caution">
    <text evidence="8">The sequence shown here is derived from an EMBL/GenBank/DDBJ whole genome shotgun (WGS) entry which is preliminary data.</text>
</comment>
<evidence type="ECO:0000313" key="9">
    <source>
        <dbReference type="Proteomes" id="UP001461498"/>
    </source>
</evidence>
<sequence length="414" mass="48535">MNREIPPLSVLDRKQSHVLNFPLTVTQQIWLIFIIPSFLISAFYIIDIATDVAIGCALINENHIWAGVVTLLLLYTAPLIQFFANITNPPAENEFKVLATWFLLELIACLLFPLRPIQCFAERIFWGIEALRLEDPFREEALVAHEETKRFTIENYLFFQGIIHAGPQMLFQLVLLVFGTSHEPNTEKVQVLCILSSLITLSMTTMSYHRYETQVNGGRQEVWRKNYEDKVDSVPEMIPLNNFADITIPRRRKWLKIMEEDDPLGKTVLFLFWFLFIFGRSLCLILAAVFYPWAVLGVCVAHYIFSFLYILPTPDWKSYIPLKLLLALLYIFCIIEVGIQLRKSYLFYTLFISFSFVENIALTLLWAIWANWDGWWYHYSLYLLGITHCLAIFFLFLYTKFFQPETKRIQQNQT</sequence>
<feature type="transmembrane region" description="Helical" evidence="7">
    <location>
        <begin position="318"/>
        <end position="339"/>
    </location>
</feature>
<dbReference type="EMBL" id="JAPXFL010000002">
    <property type="protein sequence ID" value="KAK9510831.1"/>
    <property type="molecule type" value="Genomic_DNA"/>
</dbReference>
<dbReference type="GO" id="GO:1902742">
    <property type="term" value="P:apoptotic process involved in development"/>
    <property type="evidence" value="ECO:0007669"/>
    <property type="project" value="TreeGrafter"/>
</dbReference>
<keyword evidence="6 7" id="KW-0472">Membrane</keyword>
<feature type="transmembrane region" description="Helical" evidence="7">
    <location>
        <begin position="95"/>
        <end position="114"/>
    </location>
</feature>
<evidence type="ECO:0000256" key="7">
    <source>
        <dbReference type="RuleBase" id="RU910716"/>
    </source>
</evidence>
<keyword evidence="9" id="KW-1185">Reference proteome</keyword>
<dbReference type="GO" id="GO:0043652">
    <property type="term" value="P:engulfment of apoptotic cell"/>
    <property type="evidence" value="ECO:0007669"/>
    <property type="project" value="TreeGrafter"/>
</dbReference>
<dbReference type="Pfam" id="PF09815">
    <property type="entry name" value="XK-related"/>
    <property type="match status" value="2"/>
</dbReference>
<dbReference type="PANTHER" id="PTHR16024:SF27">
    <property type="entry name" value="XK-RELATED PROTEIN"/>
    <property type="match status" value="1"/>
</dbReference>